<dbReference type="EMBL" id="KQ979962">
    <property type="protein sequence ID" value="KYN18440.1"/>
    <property type="molecule type" value="Genomic_DNA"/>
</dbReference>
<gene>
    <name evidence="4" type="ORF">ALC57_09248</name>
</gene>
<feature type="region of interest" description="Disordered" evidence="1">
    <location>
        <begin position="47"/>
        <end position="68"/>
    </location>
</feature>
<proteinExistence type="predicted"/>
<dbReference type="InterPro" id="IPR048366">
    <property type="entry name" value="TNP-like_GBD"/>
</dbReference>
<dbReference type="Pfam" id="PF21787">
    <property type="entry name" value="TNP-like_RNaseH_N"/>
    <property type="match status" value="1"/>
</dbReference>
<dbReference type="InterPro" id="IPR048365">
    <property type="entry name" value="TNP-like_RNaseH_N"/>
</dbReference>
<organism evidence="4 5">
    <name type="scientific">Trachymyrmex cornetzi</name>
    <dbReference type="NCBI Taxonomy" id="471704"/>
    <lineage>
        <taxon>Eukaryota</taxon>
        <taxon>Metazoa</taxon>
        <taxon>Ecdysozoa</taxon>
        <taxon>Arthropoda</taxon>
        <taxon>Hexapoda</taxon>
        <taxon>Insecta</taxon>
        <taxon>Pterygota</taxon>
        <taxon>Neoptera</taxon>
        <taxon>Endopterygota</taxon>
        <taxon>Hymenoptera</taxon>
        <taxon>Apocrita</taxon>
        <taxon>Aculeata</taxon>
        <taxon>Formicoidea</taxon>
        <taxon>Formicidae</taxon>
        <taxon>Myrmicinae</taxon>
        <taxon>Trachymyrmex</taxon>
    </lineage>
</organism>
<evidence type="ECO:0000256" key="1">
    <source>
        <dbReference type="SAM" id="MobiDB-lite"/>
    </source>
</evidence>
<evidence type="ECO:0000259" key="3">
    <source>
        <dbReference type="Pfam" id="PF21788"/>
    </source>
</evidence>
<evidence type="ECO:0000313" key="4">
    <source>
        <dbReference type="EMBL" id="KYN18440.1"/>
    </source>
</evidence>
<feature type="compositionally biased region" description="Polar residues" evidence="1">
    <location>
        <begin position="59"/>
        <end position="68"/>
    </location>
</feature>
<dbReference type="Proteomes" id="UP000078492">
    <property type="component" value="Unassembled WGS sequence"/>
</dbReference>
<dbReference type="Pfam" id="PF21788">
    <property type="entry name" value="TNP-like_GBD"/>
    <property type="match status" value="1"/>
</dbReference>
<feature type="domain" description="Transposable element P transposase-like GTP-binding insertion" evidence="3">
    <location>
        <begin position="182"/>
        <end position="292"/>
    </location>
</feature>
<evidence type="ECO:0000313" key="5">
    <source>
        <dbReference type="Proteomes" id="UP000078492"/>
    </source>
</evidence>
<dbReference type="AlphaFoldDB" id="A0A151J5Q7"/>
<protein>
    <submittedName>
        <fullName evidence="4">THAP domain-containing protein 9</fullName>
    </submittedName>
</protein>
<feature type="domain" description="Transposable element P transposase-like RNase H" evidence="2">
    <location>
        <begin position="86"/>
        <end position="156"/>
    </location>
</feature>
<reference evidence="4 5" key="1">
    <citation type="submission" date="2015-09" db="EMBL/GenBank/DDBJ databases">
        <title>Trachymyrmex cornetzi WGS genome.</title>
        <authorList>
            <person name="Nygaard S."/>
            <person name="Hu H."/>
            <person name="Boomsma J."/>
            <person name="Zhang G."/>
        </authorList>
    </citation>
    <scope>NUCLEOTIDE SEQUENCE [LARGE SCALE GENOMIC DNA]</scope>
    <source>
        <strain evidence="4">Tcor2-1</strain>
        <tissue evidence="4">Whole body</tissue>
    </source>
</reference>
<dbReference type="STRING" id="471704.A0A151J5Q7"/>
<sequence>MKKQNKENGIKNKSVFRAPKVHMANLISEGYDDISIEIPSLFDNVTPQRNDQDCEQDVESSTVQDTNYTSESPEKLTFEMLMSTYRRHGLVFMFQPFQGKWIQTLGCFLSRGCASGAILHKLIIECIALLEDAGFYADVVVTDGASWNRTMWKKFGVDEHTCSCQNPVDDTRQLWFASDFPHLIKCFRNRVVQQKIMTTPDGVIRTAHWDAVVEKDNSKSYTLKVCHKLKHAHVHPKPYQKINVAMAFQVFATGMRIYKNQVPNLQDCEGTIAFIERMNALIDVMNARSPLTAMRNGTIQRQVGLFANINIIVNILSLNNVYYNLNMYNLLAKKFTTCEACLETLLNVTANPCPEQDLLITLKSRGGLLHPFNQMFRLCSVLEDAVTKVLSSENINNNTLFEVVDLLEEIEIPKIGCKADEHVLTVSIVKFYLIMRMHFACTRFNEINKKNREKTKILRKQSKL</sequence>
<evidence type="ECO:0000259" key="2">
    <source>
        <dbReference type="Pfam" id="PF21787"/>
    </source>
</evidence>
<name>A0A151J5Q7_9HYME</name>
<accession>A0A151J5Q7</accession>
<keyword evidence="5" id="KW-1185">Reference proteome</keyword>